<dbReference type="Gene3D" id="3.40.630.30">
    <property type="match status" value="1"/>
</dbReference>
<evidence type="ECO:0000313" key="2">
    <source>
        <dbReference type="EMBL" id="MTI27862.1"/>
    </source>
</evidence>
<dbReference type="Proteomes" id="UP000798808">
    <property type="component" value="Unassembled WGS sequence"/>
</dbReference>
<feature type="domain" description="N-acetyltransferase" evidence="1">
    <location>
        <begin position="14"/>
        <end position="170"/>
    </location>
</feature>
<comment type="caution">
    <text evidence="2">The sequence shown here is derived from an EMBL/GenBank/DDBJ whole genome shotgun (WGS) entry which is preliminary data.</text>
</comment>
<proteinExistence type="predicted"/>
<dbReference type="InterPro" id="IPR000182">
    <property type="entry name" value="GNAT_dom"/>
</dbReference>
<dbReference type="PROSITE" id="PS51186">
    <property type="entry name" value="GNAT"/>
    <property type="match status" value="1"/>
</dbReference>
<protein>
    <submittedName>
        <fullName evidence="2">N-acetyltransferase</fullName>
    </submittedName>
</protein>
<dbReference type="SUPFAM" id="SSF55729">
    <property type="entry name" value="Acyl-CoA N-acyltransferases (Nat)"/>
    <property type="match status" value="1"/>
</dbReference>
<reference evidence="2 3" key="1">
    <citation type="submission" date="2019-02" db="EMBL/GenBank/DDBJ databases">
        <authorList>
            <person name="Goldberg S.R."/>
            <person name="Haltli B.A."/>
            <person name="Correa H."/>
            <person name="Russell K.G."/>
        </authorList>
    </citation>
    <scope>NUCLEOTIDE SEQUENCE [LARGE SCALE GENOMIC DNA]</scope>
    <source>
        <strain evidence="2 3">JCM 16186</strain>
    </source>
</reference>
<evidence type="ECO:0000313" key="3">
    <source>
        <dbReference type="Proteomes" id="UP000798808"/>
    </source>
</evidence>
<dbReference type="PANTHER" id="PTHR43792">
    <property type="entry name" value="GNAT FAMILY, PUTATIVE (AFU_ORTHOLOGUE AFUA_3G00765)-RELATED-RELATED"/>
    <property type="match status" value="1"/>
</dbReference>
<dbReference type="RefSeq" id="WP_155174861.1">
    <property type="nucleotide sequence ID" value="NZ_BAAAFL010000016.1"/>
</dbReference>
<evidence type="ECO:0000259" key="1">
    <source>
        <dbReference type="PROSITE" id="PS51186"/>
    </source>
</evidence>
<sequence>MTAPAENVIETERLIMSKLIVDDAPFVLRLVNEPSWLQHIGDRGVKNMDDARKYIIEGPMKSYETNGFGLYLVKLKDNTPIGMCGILKRDTLNDPDIGFAFLPEYTGMGYAYESAFAVLNYGKTALGLRRIVAITSPDNSRSGKLLEKLGMKYSKMVRLAGDKEDTKLFE</sequence>
<gene>
    <name evidence="2" type="ORF">E1163_23095</name>
</gene>
<name>A0ABW9RUF4_9BACT</name>
<dbReference type="InterPro" id="IPR016181">
    <property type="entry name" value="Acyl_CoA_acyltransferase"/>
</dbReference>
<dbReference type="Pfam" id="PF13302">
    <property type="entry name" value="Acetyltransf_3"/>
    <property type="match status" value="1"/>
</dbReference>
<dbReference type="EMBL" id="SMLW01000645">
    <property type="protein sequence ID" value="MTI27862.1"/>
    <property type="molecule type" value="Genomic_DNA"/>
</dbReference>
<dbReference type="PANTHER" id="PTHR43792:SF1">
    <property type="entry name" value="N-ACETYLTRANSFERASE DOMAIN-CONTAINING PROTEIN"/>
    <property type="match status" value="1"/>
</dbReference>
<accession>A0ABW9RUF4</accession>
<dbReference type="InterPro" id="IPR051531">
    <property type="entry name" value="N-acetyltransferase"/>
</dbReference>
<keyword evidence="3" id="KW-1185">Reference proteome</keyword>
<organism evidence="2 3">
    <name type="scientific">Fulvivirga kasyanovii</name>
    <dbReference type="NCBI Taxonomy" id="396812"/>
    <lineage>
        <taxon>Bacteria</taxon>
        <taxon>Pseudomonadati</taxon>
        <taxon>Bacteroidota</taxon>
        <taxon>Cytophagia</taxon>
        <taxon>Cytophagales</taxon>
        <taxon>Fulvivirgaceae</taxon>
        <taxon>Fulvivirga</taxon>
    </lineage>
</organism>